<feature type="chain" id="PRO_5047234604" evidence="2">
    <location>
        <begin position="27"/>
        <end position="411"/>
    </location>
</feature>
<organism evidence="3 4">
    <name type="scientific">Roseibium porphyridii</name>
    <dbReference type="NCBI Taxonomy" id="2866279"/>
    <lineage>
        <taxon>Bacteria</taxon>
        <taxon>Pseudomonadati</taxon>
        <taxon>Pseudomonadota</taxon>
        <taxon>Alphaproteobacteria</taxon>
        <taxon>Hyphomicrobiales</taxon>
        <taxon>Stappiaceae</taxon>
        <taxon>Roseibium</taxon>
    </lineage>
</organism>
<dbReference type="EMBL" id="CP120863">
    <property type="protein sequence ID" value="WFE91477.1"/>
    <property type="molecule type" value="Genomic_DNA"/>
</dbReference>
<dbReference type="Proteomes" id="UP001209803">
    <property type="component" value="Chromosome"/>
</dbReference>
<evidence type="ECO:0000313" key="4">
    <source>
        <dbReference type="Proteomes" id="UP001209803"/>
    </source>
</evidence>
<reference evidence="3 4" key="1">
    <citation type="submission" date="2023-03" db="EMBL/GenBank/DDBJ databases">
        <title>Roseibium porphyridii sp. nov. and Roseibium rhodosorbium sp. nov. isolated from marine algae, Porphyridium cruentum and Rhodosorus marinus, respectively.</title>
        <authorList>
            <person name="Lee M.W."/>
            <person name="Choi B.J."/>
            <person name="Lee J.K."/>
            <person name="Choi D.G."/>
            <person name="Baek J.H."/>
            <person name="Bayburt H."/>
            <person name="Kim J.M."/>
            <person name="Han D.M."/>
            <person name="Kim K.H."/>
            <person name="Jeon C.O."/>
        </authorList>
    </citation>
    <scope>NUCLEOTIDE SEQUENCE [LARGE SCALE GENOMIC DNA]</scope>
    <source>
        <strain evidence="3 4">KMA01</strain>
    </source>
</reference>
<dbReference type="GO" id="GO:0016787">
    <property type="term" value="F:hydrolase activity"/>
    <property type="evidence" value="ECO:0007669"/>
    <property type="project" value="UniProtKB-KW"/>
</dbReference>
<protein>
    <submittedName>
        <fullName evidence="3">Alpha/beta hydrolase</fullName>
    </submittedName>
</protein>
<evidence type="ECO:0000256" key="2">
    <source>
        <dbReference type="SAM" id="SignalP"/>
    </source>
</evidence>
<keyword evidence="1 3" id="KW-0378">Hydrolase</keyword>
<feature type="signal peptide" evidence="2">
    <location>
        <begin position="1"/>
        <end position="26"/>
    </location>
</feature>
<dbReference type="SUPFAM" id="SSF53474">
    <property type="entry name" value="alpha/beta-Hydrolases"/>
    <property type="match status" value="1"/>
</dbReference>
<proteinExistence type="predicted"/>
<dbReference type="RefSeq" id="WP_152500609.1">
    <property type="nucleotide sequence ID" value="NZ_CP120863.1"/>
</dbReference>
<dbReference type="PANTHER" id="PTHR22946">
    <property type="entry name" value="DIENELACTONE HYDROLASE DOMAIN-CONTAINING PROTEIN-RELATED"/>
    <property type="match status" value="1"/>
</dbReference>
<evidence type="ECO:0000256" key="1">
    <source>
        <dbReference type="ARBA" id="ARBA00022801"/>
    </source>
</evidence>
<gene>
    <name evidence="3" type="ORF">K1718_08990</name>
</gene>
<keyword evidence="4" id="KW-1185">Reference proteome</keyword>
<dbReference type="InterPro" id="IPR010520">
    <property type="entry name" value="FrsA-like"/>
</dbReference>
<dbReference type="InterPro" id="IPR050261">
    <property type="entry name" value="FrsA_esterase"/>
</dbReference>
<dbReference type="Pfam" id="PF06500">
    <property type="entry name" value="FrsA-like"/>
    <property type="match status" value="1"/>
</dbReference>
<name>A0ABY8F7N0_9HYPH</name>
<keyword evidence="2" id="KW-0732">Signal</keyword>
<sequence length="411" mass="44997">MMRFGYEICGALFCAAVFLGSGQAGAQEIDGTRFRAPEEGNWYHPVEPDSWVHIGGDRGEIEAVLSRIAAASADRDLPDDPAYQGEGSWIVEWRAAGEQAMREGEAFAQNGNSADAVARYRAAVTYFLRASSPHTDDPLQRAALDLAHVGYRALAEHHELLIREIEVPYEEGSFKAWLHLPATDGPAPAVVVSMGSDVAKEELLPYFEKQLSIRGIAMLSLDLPGMGESAEWRFSPDLDKLHVAAVEHLKTLPEIDAQNLFVQGASFGGHPAARAWIARPELNLAGVIYMCGPIHSPLMAPPQAYAHFPKYTMDGVRTRFGLEPGAGFEDISAIARTLSLKQQGLYEVPQVETPIFAILTNDDPVAPLSDVDELLSRGTHVKRVVYDTPGHCPERDSREAMAASWIQDNLR</sequence>
<evidence type="ECO:0000313" key="3">
    <source>
        <dbReference type="EMBL" id="WFE91477.1"/>
    </source>
</evidence>
<dbReference type="Gene3D" id="3.40.50.1820">
    <property type="entry name" value="alpha/beta hydrolase"/>
    <property type="match status" value="1"/>
</dbReference>
<accession>A0ABY8F7N0</accession>
<dbReference type="InterPro" id="IPR029058">
    <property type="entry name" value="AB_hydrolase_fold"/>
</dbReference>